<dbReference type="EMBL" id="QREH01000001">
    <property type="protein sequence ID" value="REE04533.1"/>
    <property type="molecule type" value="Genomic_DNA"/>
</dbReference>
<dbReference type="Pfam" id="PF13602">
    <property type="entry name" value="ADH_zinc_N_2"/>
    <property type="match status" value="1"/>
</dbReference>
<dbReference type="InterPro" id="IPR036291">
    <property type="entry name" value="NAD(P)-bd_dom_sf"/>
</dbReference>
<dbReference type="Gene3D" id="3.90.180.10">
    <property type="entry name" value="Medium-chain alcohol dehydrogenases, catalytic domain"/>
    <property type="match status" value="1"/>
</dbReference>
<evidence type="ECO:0000313" key="5">
    <source>
        <dbReference type="Proteomes" id="UP000256727"/>
    </source>
</evidence>
<dbReference type="GO" id="GO:0016491">
    <property type="term" value="F:oxidoreductase activity"/>
    <property type="evidence" value="ECO:0007669"/>
    <property type="project" value="InterPro"/>
</dbReference>
<dbReference type="SUPFAM" id="SSF50129">
    <property type="entry name" value="GroES-like"/>
    <property type="match status" value="1"/>
</dbReference>
<feature type="domain" description="Enoyl reductase (ER)" evidence="3">
    <location>
        <begin position="32"/>
        <end position="351"/>
    </location>
</feature>
<dbReference type="Proteomes" id="UP000256727">
    <property type="component" value="Unassembled WGS sequence"/>
</dbReference>
<dbReference type="AlphaFoldDB" id="A0A3D9LHJ0"/>
<evidence type="ECO:0000259" key="3">
    <source>
        <dbReference type="SMART" id="SM00829"/>
    </source>
</evidence>
<dbReference type="PANTHER" id="PTHR44154">
    <property type="entry name" value="QUINONE OXIDOREDUCTASE"/>
    <property type="match status" value="1"/>
</dbReference>
<gene>
    <name evidence="4" type="ORF">C8E99_2369</name>
</gene>
<evidence type="ECO:0000313" key="4">
    <source>
        <dbReference type="EMBL" id="REE04533.1"/>
    </source>
</evidence>
<dbReference type="InterPro" id="IPR011032">
    <property type="entry name" value="GroES-like_sf"/>
</dbReference>
<sequence length="353" mass="36159">MIGDRRRADRPPFTGGTWLDDRMRAFGYTEYGGPEVMHHLEMEDPTPGEGQVLIRLAAAGVNPADIKVRSGLRRDRIEVRFPMPMGREAAGEVLDVGPGVTEFRPGDAVFGSTAAGTGGFAEQVLLSAAGTALRPEAVSAEQAASLPVSVCTAFDALGELDLPEGATLVVLGAGGGVGTAACGLARDRGLTVLGVASESKRPIVEELGARHVVKGDGWTERVRALAPDGVDGVIDTVGGDTLRETAGLLRAGSGAGGSGRGSGWGRVERAPSGPSHSSVLPLRSVADYDLARELGGAPVTRRRTSAVYAQVADLVAAGHFTPVVSTVYPFSEAAEAVATVESGSPVGNVVVTG</sequence>
<comment type="caution">
    <text evidence="4">The sequence shown here is derived from an EMBL/GenBank/DDBJ whole genome shotgun (WGS) entry which is preliminary data.</text>
</comment>
<feature type="region of interest" description="Disordered" evidence="2">
    <location>
        <begin position="248"/>
        <end position="278"/>
    </location>
</feature>
<keyword evidence="1" id="KW-0521">NADP</keyword>
<dbReference type="Gene3D" id="3.40.50.720">
    <property type="entry name" value="NAD(P)-binding Rossmann-like Domain"/>
    <property type="match status" value="1"/>
</dbReference>
<evidence type="ECO:0000256" key="1">
    <source>
        <dbReference type="ARBA" id="ARBA00022857"/>
    </source>
</evidence>
<dbReference type="SUPFAM" id="SSF51735">
    <property type="entry name" value="NAD(P)-binding Rossmann-fold domains"/>
    <property type="match status" value="1"/>
</dbReference>
<dbReference type="CDD" id="cd05289">
    <property type="entry name" value="MDR_like_2"/>
    <property type="match status" value="1"/>
</dbReference>
<evidence type="ECO:0000256" key="2">
    <source>
        <dbReference type="SAM" id="MobiDB-lite"/>
    </source>
</evidence>
<keyword evidence="5" id="KW-1185">Reference proteome</keyword>
<dbReference type="PANTHER" id="PTHR44154:SF1">
    <property type="entry name" value="QUINONE OXIDOREDUCTASE"/>
    <property type="match status" value="1"/>
</dbReference>
<accession>A0A3D9LHJ0</accession>
<reference evidence="4 5" key="1">
    <citation type="submission" date="2018-07" db="EMBL/GenBank/DDBJ databases">
        <title>Sequencing the genomes of 1000 actinobacteria strains.</title>
        <authorList>
            <person name="Klenk H.-P."/>
        </authorList>
    </citation>
    <scope>NUCLEOTIDE SEQUENCE [LARGE SCALE GENOMIC DNA]</scope>
    <source>
        <strain evidence="4 5">DSM 14442</strain>
    </source>
</reference>
<dbReference type="SMART" id="SM00829">
    <property type="entry name" value="PKS_ER"/>
    <property type="match status" value="1"/>
</dbReference>
<dbReference type="InterPro" id="IPR051603">
    <property type="entry name" value="Zinc-ADH_QOR/CCCR"/>
</dbReference>
<name>A0A3D9LHJ0_9MICC</name>
<protein>
    <submittedName>
        <fullName evidence="4">NADPH:quinone reductase-like Zn-dependent oxidoreductase</fullName>
    </submittedName>
</protein>
<dbReference type="InterPro" id="IPR020843">
    <property type="entry name" value="ER"/>
</dbReference>
<dbReference type="InterPro" id="IPR013154">
    <property type="entry name" value="ADH-like_N"/>
</dbReference>
<feature type="compositionally biased region" description="Gly residues" evidence="2">
    <location>
        <begin position="253"/>
        <end position="264"/>
    </location>
</feature>
<dbReference type="Pfam" id="PF08240">
    <property type="entry name" value="ADH_N"/>
    <property type="match status" value="1"/>
</dbReference>
<proteinExistence type="predicted"/>
<organism evidence="4 5">
    <name type="scientific">Citricoccus muralis</name>
    <dbReference type="NCBI Taxonomy" id="169134"/>
    <lineage>
        <taxon>Bacteria</taxon>
        <taxon>Bacillati</taxon>
        <taxon>Actinomycetota</taxon>
        <taxon>Actinomycetes</taxon>
        <taxon>Micrococcales</taxon>
        <taxon>Micrococcaceae</taxon>
        <taxon>Citricoccus</taxon>
    </lineage>
</organism>